<protein>
    <submittedName>
        <fullName evidence="2">Uncharacterized protein</fullName>
    </submittedName>
</protein>
<sequence>MGVDVAFLSGCAYNIDATWSFVTFAFPSLRGLTAFGVTPGVAVATWSLSCRVDPSRLGGRDVLVELGARRRRSFRRESPNRSTLLVEGHRDALVRHDKVVTAWAAAIVSQQGRASRHDRDYNKDRSKQMLRDEGSLKPCD</sequence>
<evidence type="ECO:0000313" key="3">
    <source>
        <dbReference type="Proteomes" id="UP000652761"/>
    </source>
</evidence>
<keyword evidence="3" id="KW-1185">Reference proteome</keyword>
<proteinExistence type="predicted"/>
<name>A0A843WG44_COLES</name>
<evidence type="ECO:0000313" key="2">
    <source>
        <dbReference type="EMBL" id="MQM03575.1"/>
    </source>
</evidence>
<feature type="region of interest" description="Disordered" evidence="1">
    <location>
        <begin position="114"/>
        <end position="140"/>
    </location>
</feature>
<dbReference type="EMBL" id="NMUH01003059">
    <property type="protein sequence ID" value="MQM03575.1"/>
    <property type="molecule type" value="Genomic_DNA"/>
</dbReference>
<reference evidence="2" key="1">
    <citation type="submission" date="2017-07" db="EMBL/GenBank/DDBJ databases">
        <title>Taro Niue Genome Assembly and Annotation.</title>
        <authorList>
            <person name="Atibalentja N."/>
            <person name="Keating K."/>
            <person name="Fields C.J."/>
        </authorList>
    </citation>
    <scope>NUCLEOTIDE SEQUENCE</scope>
    <source>
        <strain evidence="2">Niue_2</strain>
        <tissue evidence="2">Leaf</tissue>
    </source>
</reference>
<gene>
    <name evidence="2" type="ORF">Taro_036361</name>
</gene>
<comment type="caution">
    <text evidence="2">The sequence shown here is derived from an EMBL/GenBank/DDBJ whole genome shotgun (WGS) entry which is preliminary data.</text>
</comment>
<feature type="compositionally biased region" description="Basic and acidic residues" evidence="1">
    <location>
        <begin position="115"/>
        <end position="140"/>
    </location>
</feature>
<evidence type="ECO:0000256" key="1">
    <source>
        <dbReference type="SAM" id="MobiDB-lite"/>
    </source>
</evidence>
<organism evidence="2 3">
    <name type="scientific">Colocasia esculenta</name>
    <name type="common">Wild taro</name>
    <name type="synonym">Arum esculentum</name>
    <dbReference type="NCBI Taxonomy" id="4460"/>
    <lineage>
        <taxon>Eukaryota</taxon>
        <taxon>Viridiplantae</taxon>
        <taxon>Streptophyta</taxon>
        <taxon>Embryophyta</taxon>
        <taxon>Tracheophyta</taxon>
        <taxon>Spermatophyta</taxon>
        <taxon>Magnoliopsida</taxon>
        <taxon>Liliopsida</taxon>
        <taxon>Araceae</taxon>
        <taxon>Aroideae</taxon>
        <taxon>Colocasieae</taxon>
        <taxon>Colocasia</taxon>
    </lineage>
</organism>
<dbReference type="Proteomes" id="UP000652761">
    <property type="component" value="Unassembled WGS sequence"/>
</dbReference>
<dbReference type="AlphaFoldDB" id="A0A843WG44"/>
<accession>A0A843WG44</accession>